<dbReference type="InterPro" id="IPR049874">
    <property type="entry name" value="ROK_cs"/>
</dbReference>
<dbReference type="AlphaFoldDB" id="A0A6N4A9N1"/>
<dbReference type="PROSITE" id="PS01125">
    <property type="entry name" value="ROK"/>
    <property type="match status" value="1"/>
</dbReference>
<proteinExistence type="inferred from homology"/>
<dbReference type="PANTHER" id="PTHR18964">
    <property type="entry name" value="ROK (REPRESSOR, ORF, KINASE) FAMILY"/>
    <property type="match status" value="1"/>
</dbReference>
<dbReference type="SUPFAM" id="SSF53067">
    <property type="entry name" value="Actin-like ATPase domain"/>
    <property type="match status" value="1"/>
</dbReference>
<comment type="similarity">
    <text evidence="2">Belongs to the ROK (NagC/XylR) family.</text>
</comment>
<dbReference type="InterPro" id="IPR036388">
    <property type="entry name" value="WH-like_DNA-bd_sf"/>
</dbReference>
<dbReference type="Gene3D" id="3.30.420.40">
    <property type="match status" value="2"/>
</dbReference>
<accession>A0A6N4A9N1</accession>
<dbReference type="Pfam" id="PF00480">
    <property type="entry name" value="ROK"/>
    <property type="match status" value="1"/>
</dbReference>
<comment type="caution">
    <text evidence="4">The sequence shown here is derived from an EMBL/GenBank/DDBJ whole genome shotgun (WGS) entry which is preliminary data.</text>
</comment>
<comment type="function">
    <text evidence="1">Transcriptional repressor of xylose-utilizing enzymes.</text>
</comment>
<dbReference type="Proteomes" id="UP000181728">
    <property type="component" value="Unassembled WGS sequence"/>
</dbReference>
<reference evidence="4 5" key="1">
    <citation type="journal article" date="2016" name="BMC Genomics">
        <title>Consensus pan-genome assembly of the specialised wine bacterium Oenococcus oeni.</title>
        <authorList>
            <person name="Sternes P.R."/>
            <person name="Borneman A.R."/>
        </authorList>
    </citation>
    <scope>NUCLEOTIDE SEQUENCE [LARGE SCALE GENOMIC DNA]</scope>
    <source>
        <strain evidence="4 5">AWRIB661</strain>
    </source>
</reference>
<dbReference type="SUPFAM" id="SSF46785">
    <property type="entry name" value="Winged helix' DNA-binding domain"/>
    <property type="match status" value="1"/>
</dbReference>
<evidence type="ECO:0000256" key="3">
    <source>
        <dbReference type="ARBA" id="ARBA00022629"/>
    </source>
</evidence>
<evidence type="ECO:0000313" key="4">
    <source>
        <dbReference type="EMBL" id="OIM22264.1"/>
    </source>
</evidence>
<keyword evidence="3" id="KW-0859">Xylose metabolism</keyword>
<dbReference type="EMBL" id="MLOK01000001">
    <property type="protein sequence ID" value="OIM22264.1"/>
    <property type="molecule type" value="Genomic_DNA"/>
</dbReference>
<dbReference type="Gene3D" id="1.10.10.10">
    <property type="entry name" value="Winged helix-like DNA-binding domain superfamily/Winged helix DNA-binding domain"/>
    <property type="match status" value="1"/>
</dbReference>
<name>A0A6N4A9N1_OENOE</name>
<evidence type="ECO:0000256" key="2">
    <source>
        <dbReference type="ARBA" id="ARBA00006479"/>
    </source>
</evidence>
<dbReference type="PANTHER" id="PTHR18964:SF149">
    <property type="entry name" value="BIFUNCTIONAL UDP-N-ACETYLGLUCOSAMINE 2-EPIMERASE_N-ACETYLMANNOSAMINE KINASE"/>
    <property type="match status" value="1"/>
</dbReference>
<dbReference type="GO" id="GO:0042732">
    <property type="term" value="P:D-xylose metabolic process"/>
    <property type="evidence" value="ECO:0007669"/>
    <property type="project" value="UniProtKB-KW"/>
</dbReference>
<evidence type="ECO:0000313" key="5">
    <source>
        <dbReference type="Proteomes" id="UP000181728"/>
    </source>
</evidence>
<protein>
    <recommendedName>
        <fullName evidence="6">ROK family protein</fullName>
    </recommendedName>
</protein>
<dbReference type="InterPro" id="IPR043129">
    <property type="entry name" value="ATPase_NBD"/>
</dbReference>
<evidence type="ECO:0000256" key="1">
    <source>
        <dbReference type="ARBA" id="ARBA00002486"/>
    </source>
</evidence>
<keyword evidence="3" id="KW-0119">Carbohydrate metabolism</keyword>
<dbReference type="RefSeq" id="WP_032817490.1">
    <property type="nucleotide sequence ID" value="NZ_MLOK01000001.1"/>
</dbReference>
<dbReference type="InterPro" id="IPR000600">
    <property type="entry name" value="ROK"/>
</dbReference>
<organism evidence="4 5">
    <name type="scientific">Oenococcus oeni</name>
    <name type="common">Leuconostoc oenos</name>
    <dbReference type="NCBI Taxonomy" id="1247"/>
    <lineage>
        <taxon>Bacteria</taxon>
        <taxon>Bacillati</taxon>
        <taxon>Bacillota</taxon>
        <taxon>Bacilli</taxon>
        <taxon>Lactobacillales</taxon>
        <taxon>Lactobacillaceae</taxon>
        <taxon>Oenococcus</taxon>
    </lineage>
</organism>
<dbReference type="InterPro" id="IPR036390">
    <property type="entry name" value="WH_DNA-bd_sf"/>
</dbReference>
<evidence type="ECO:0008006" key="6">
    <source>
        <dbReference type="Google" id="ProtNLM"/>
    </source>
</evidence>
<gene>
    <name evidence="4" type="ORF">ATX59_00120</name>
</gene>
<sequence length="389" mass="43948">MAASINHNEMRNANEKLVLQQIFNNRLISRTQISKNSGLHKSTISSIFDSLFDKNLIVEVGEGESTNVGGRKPSLISFNKKYGYIITFDIGRRHLRMANFYMNGQLINYKSIPITQNSGEIILSLIKKLVVENAINDTIFGLQGIGLSITGVIYKNKITYSPFVDFSGIDLATELSNEFNVHTILENEANLSAIYLRDFIEPNNPQTYENFISVDIHNGIGVGIIIHNELYRGIFGGAGEYGRSILIDRENKILTEELFSEDALIAQAGQLSHNDALERNEFLVMYEEKKPEIIYITKKWVKNIAQILYNLFQIFAPEAIYVNSRIIFHEAEIYKDLNSELVALNSPIPTNLIEPKKDIEYSTLYGALALVTRSILDLSDNFELTFSGD</sequence>